<organism evidence="1 2">
    <name type="scientific">Streptosporangium lutulentum</name>
    <dbReference type="NCBI Taxonomy" id="1461250"/>
    <lineage>
        <taxon>Bacteria</taxon>
        <taxon>Bacillati</taxon>
        <taxon>Actinomycetota</taxon>
        <taxon>Actinomycetes</taxon>
        <taxon>Streptosporangiales</taxon>
        <taxon>Streptosporangiaceae</taxon>
        <taxon>Streptosporangium</taxon>
    </lineage>
</organism>
<name>A0ABT9QU00_9ACTN</name>
<dbReference type="Proteomes" id="UP001225356">
    <property type="component" value="Unassembled WGS sequence"/>
</dbReference>
<keyword evidence="2" id="KW-1185">Reference proteome</keyword>
<evidence type="ECO:0000313" key="2">
    <source>
        <dbReference type="Proteomes" id="UP001225356"/>
    </source>
</evidence>
<reference evidence="1 2" key="1">
    <citation type="submission" date="2023-07" db="EMBL/GenBank/DDBJ databases">
        <title>Sequencing the genomes of 1000 actinobacteria strains.</title>
        <authorList>
            <person name="Klenk H.-P."/>
        </authorList>
    </citation>
    <scope>NUCLEOTIDE SEQUENCE [LARGE SCALE GENOMIC DNA]</scope>
    <source>
        <strain evidence="1 2">DSM 46740</strain>
    </source>
</reference>
<accession>A0ABT9QU00</accession>
<proteinExistence type="predicted"/>
<dbReference type="RefSeq" id="WP_307568526.1">
    <property type="nucleotide sequence ID" value="NZ_JAUSQU010000001.1"/>
</dbReference>
<comment type="caution">
    <text evidence="1">The sequence shown here is derived from an EMBL/GenBank/DDBJ whole genome shotgun (WGS) entry which is preliminary data.</text>
</comment>
<gene>
    <name evidence="1" type="ORF">J2853_009440</name>
</gene>
<evidence type="ECO:0000313" key="1">
    <source>
        <dbReference type="EMBL" id="MDP9850229.1"/>
    </source>
</evidence>
<sequence length="167" mass="19179">MERLTFESATLVNFKDRTYRWVDVKHFQVHARQEDDERLLTMLISHEMYRDDYLGSESWKDTETSVHGPYRLDALSAAAYEGIDQATASTTIGTWAGKYRELSETVAQELENEVHRLIRTATACYRLRELGEAARDDRLGWILGEFHELVLIDRHGGSLSLVVASDD</sequence>
<dbReference type="EMBL" id="JAUSQU010000001">
    <property type="protein sequence ID" value="MDP9850229.1"/>
    <property type="molecule type" value="Genomic_DNA"/>
</dbReference>
<protein>
    <submittedName>
        <fullName evidence="1">Uncharacterized protein</fullName>
    </submittedName>
</protein>